<gene>
    <name evidence="2" type="ORF">BST97_05580</name>
</gene>
<evidence type="ECO:0000313" key="3">
    <source>
        <dbReference type="Proteomes" id="UP000193431"/>
    </source>
</evidence>
<proteinExistence type="predicted"/>
<keyword evidence="1" id="KW-0472">Membrane</keyword>
<keyword evidence="1" id="KW-0812">Transmembrane</keyword>
<dbReference type="Proteomes" id="UP000193431">
    <property type="component" value="Chromosome"/>
</dbReference>
<protein>
    <submittedName>
        <fullName evidence="2">Uncharacterized protein</fullName>
    </submittedName>
</protein>
<evidence type="ECO:0000313" key="2">
    <source>
        <dbReference type="EMBL" id="ARN77495.1"/>
    </source>
</evidence>
<dbReference type="STRING" id="331648.BST97_05580"/>
<name>A0A1W6MIR3_9FLAO</name>
<accession>A0A1W6MIR3</accession>
<dbReference type="AlphaFoldDB" id="A0A1W6MIR3"/>
<reference evidence="2 3" key="1">
    <citation type="submission" date="2016-11" db="EMBL/GenBank/DDBJ databases">
        <title>Trade-off between light-utilization and light-protection in marine flavobacteria.</title>
        <authorList>
            <person name="Kumagai Y."/>
        </authorList>
    </citation>
    <scope>NUCLEOTIDE SEQUENCE [LARGE SCALE GENOMIC DNA]</scope>
    <source>
        <strain evidence="2 3">JCM 13191</strain>
    </source>
</reference>
<dbReference type="EMBL" id="CP019344">
    <property type="protein sequence ID" value="ARN77495.1"/>
    <property type="molecule type" value="Genomic_DNA"/>
</dbReference>
<dbReference type="RefSeq" id="WP_085766297.1">
    <property type="nucleotide sequence ID" value="NZ_CP019344.1"/>
</dbReference>
<keyword evidence="3" id="KW-1185">Reference proteome</keyword>
<feature type="transmembrane region" description="Helical" evidence="1">
    <location>
        <begin position="6"/>
        <end position="28"/>
    </location>
</feature>
<evidence type="ECO:0000256" key="1">
    <source>
        <dbReference type="SAM" id="Phobius"/>
    </source>
</evidence>
<keyword evidence="1" id="KW-1133">Transmembrane helix</keyword>
<organism evidence="2 3">
    <name type="scientific">Nonlabens spongiae</name>
    <dbReference type="NCBI Taxonomy" id="331648"/>
    <lineage>
        <taxon>Bacteria</taxon>
        <taxon>Pseudomonadati</taxon>
        <taxon>Bacteroidota</taxon>
        <taxon>Flavobacteriia</taxon>
        <taxon>Flavobacteriales</taxon>
        <taxon>Flavobacteriaceae</taxon>
        <taxon>Nonlabens</taxon>
    </lineage>
</organism>
<sequence>MEVVNIILTVILVVVTSIYTFITYKTLLSYKNPILFLRTSLIDTKHEWDKYLMRDLDPVQEQIRGLSKITIDKKIKFKLVNNGTSPAYDIVMKYEIQTFKNDITFGIDEADVKDYKAVQYKKSIREVNFNYLAPKEEIDIDIVFTSNFPKIEIIVTELKSKEVSSIKKPTTIFVYNNNEHCEIGDSIDYRNMVGV</sequence>